<evidence type="ECO:0008006" key="4">
    <source>
        <dbReference type="Google" id="ProtNLM"/>
    </source>
</evidence>
<proteinExistence type="predicted"/>
<sequence length="142" mass="15607">MIRENGFTLIETLIYIALFTIIIGGAMVAVYQIIESTNRTNERVVIQEDVNFLLRKLDWALTGASAVSATATTLTVTKGGSNLVFELTGDDLTLDTKPLNSSFVKVEPVAGIVFTYDSGERKVTTVFTINGRQVDQIKYLKP</sequence>
<gene>
    <name evidence="2" type="ORF">A3B10_02355</name>
</gene>
<evidence type="ECO:0000256" key="1">
    <source>
        <dbReference type="SAM" id="Phobius"/>
    </source>
</evidence>
<dbReference type="EMBL" id="MFFB01000017">
    <property type="protein sequence ID" value="OGE94478.1"/>
    <property type="molecule type" value="Genomic_DNA"/>
</dbReference>
<dbReference type="InterPro" id="IPR012902">
    <property type="entry name" value="N_methyl_site"/>
</dbReference>
<dbReference type="AlphaFoldDB" id="A0A1F5PX28"/>
<evidence type="ECO:0000313" key="2">
    <source>
        <dbReference type="EMBL" id="OGE94478.1"/>
    </source>
</evidence>
<keyword evidence="1" id="KW-0812">Transmembrane</keyword>
<name>A0A1F5PX28_9BACT</name>
<keyword evidence="1" id="KW-0472">Membrane</keyword>
<evidence type="ECO:0000313" key="3">
    <source>
        <dbReference type="Proteomes" id="UP000177281"/>
    </source>
</evidence>
<dbReference type="STRING" id="1817841.A3B10_02355"/>
<comment type="caution">
    <text evidence="2">The sequence shown here is derived from an EMBL/GenBank/DDBJ whole genome shotgun (WGS) entry which is preliminary data.</text>
</comment>
<dbReference type="Proteomes" id="UP000177281">
    <property type="component" value="Unassembled WGS sequence"/>
</dbReference>
<dbReference type="Pfam" id="PF07963">
    <property type="entry name" value="N_methyl"/>
    <property type="match status" value="1"/>
</dbReference>
<organism evidence="2 3">
    <name type="scientific">Candidatus Doudnabacteria bacterium RIFCSPLOWO2_01_FULL_44_21</name>
    <dbReference type="NCBI Taxonomy" id="1817841"/>
    <lineage>
        <taxon>Bacteria</taxon>
        <taxon>Candidatus Doudnaibacteriota</taxon>
    </lineage>
</organism>
<protein>
    <recommendedName>
        <fullName evidence="4">Prepilin-type N-terminal cleavage/methylation domain-containing protein</fullName>
    </recommendedName>
</protein>
<accession>A0A1F5PX28</accession>
<feature type="transmembrane region" description="Helical" evidence="1">
    <location>
        <begin position="12"/>
        <end position="34"/>
    </location>
</feature>
<keyword evidence="1" id="KW-1133">Transmembrane helix</keyword>
<reference evidence="2 3" key="1">
    <citation type="journal article" date="2016" name="Nat. Commun.">
        <title>Thousands of microbial genomes shed light on interconnected biogeochemical processes in an aquifer system.</title>
        <authorList>
            <person name="Anantharaman K."/>
            <person name="Brown C.T."/>
            <person name="Hug L.A."/>
            <person name="Sharon I."/>
            <person name="Castelle C.J."/>
            <person name="Probst A.J."/>
            <person name="Thomas B.C."/>
            <person name="Singh A."/>
            <person name="Wilkins M.J."/>
            <person name="Karaoz U."/>
            <person name="Brodie E.L."/>
            <person name="Williams K.H."/>
            <person name="Hubbard S.S."/>
            <person name="Banfield J.F."/>
        </authorList>
    </citation>
    <scope>NUCLEOTIDE SEQUENCE [LARGE SCALE GENOMIC DNA]</scope>
</reference>